<dbReference type="Proteomes" id="UP000430508">
    <property type="component" value="Chromosome"/>
</dbReference>
<dbReference type="InterPro" id="IPR013249">
    <property type="entry name" value="RNA_pol_sigma70_r4_t2"/>
</dbReference>
<dbReference type="SUPFAM" id="SSF88659">
    <property type="entry name" value="Sigma3 and sigma4 domains of RNA polymerase sigma factors"/>
    <property type="match status" value="1"/>
</dbReference>
<dbReference type="InterPro" id="IPR013324">
    <property type="entry name" value="RNA_pol_sigma_r3/r4-like"/>
</dbReference>
<accession>A0A857DFB5</accession>
<dbReference type="Pfam" id="PF08281">
    <property type="entry name" value="Sigma70_r4_2"/>
    <property type="match status" value="1"/>
</dbReference>
<dbReference type="InterPro" id="IPR036388">
    <property type="entry name" value="WH-like_DNA-bd_sf"/>
</dbReference>
<reference evidence="2 3" key="1">
    <citation type="submission" date="2019-12" db="EMBL/GenBank/DDBJ databases">
        <title>Sequence classification of anaerobic respiratory reductive dehalogenases: First we see many, then we see few.</title>
        <authorList>
            <person name="Molenda O."/>
            <person name="Puentes Jacome L.A."/>
            <person name="Cao X."/>
            <person name="Nesbo C.L."/>
            <person name="Tang S."/>
            <person name="Morson N."/>
            <person name="Patron J."/>
            <person name="Lomheim L."/>
            <person name="Wishart D.S."/>
            <person name="Edwards E.A."/>
        </authorList>
    </citation>
    <scope>NUCLEOTIDE SEQUENCE [LARGE SCALE GENOMIC DNA]</scope>
    <source>
        <strain evidence="2 3">12DCA</strain>
    </source>
</reference>
<dbReference type="EMBL" id="CP046996">
    <property type="protein sequence ID" value="QGZ99586.1"/>
    <property type="molecule type" value="Genomic_DNA"/>
</dbReference>
<protein>
    <submittedName>
        <fullName evidence="2">Sigma-70 family RNA polymerase sigma factor</fullName>
    </submittedName>
</protein>
<dbReference type="RefSeq" id="WP_025205180.1">
    <property type="nucleotide sequence ID" value="NZ_CP046996.1"/>
</dbReference>
<dbReference type="Gene3D" id="1.10.10.10">
    <property type="entry name" value="Winged helix-like DNA-binding domain superfamily/Winged helix DNA-binding domain"/>
    <property type="match status" value="1"/>
</dbReference>
<dbReference type="GO" id="GO:0016987">
    <property type="term" value="F:sigma factor activity"/>
    <property type="evidence" value="ECO:0007669"/>
    <property type="project" value="InterPro"/>
</dbReference>
<proteinExistence type="predicted"/>
<evidence type="ECO:0000313" key="3">
    <source>
        <dbReference type="Proteomes" id="UP000430508"/>
    </source>
</evidence>
<gene>
    <name evidence="2" type="ORF">GQ588_02435</name>
</gene>
<evidence type="ECO:0000313" key="2">
    <source>
        <dbReference type="EMBL" id="QGZ99586.1"/>
    </source>
</evidence>
<sequence length="140" mass="16514">MARINLRNYYSVDIPDLFVEVTEEVADLLRQYNRKDHADYERRRIHKAYYSLDADDGIEKDVVLLVLSPEEVYERKLSNQELYAAINRLPEKQAKRLYAHFFLDMSIAQIARIERVGKSRVSHSINQALKNIEKFLISNL</sequence>
<dbReference type="GO" id="GO:0003677">
    <property type="term" value="F:DNA binding"/>
    <property type="evidence" value="ECO:0007669"/>
    <property type="project" value="InterPro"/>
</dbReference>
<evidence type="ECO:0000259" key="1">
    <source>
        <dbReference type="Pfam" id="PF08281"/>
    </source>
</evidence>
<dbReference type="AlphaFoldDB" id="A0A857DFB5"/>
<organism evidence="2 3">
    <name type="scientific">Dehalobacter restrictus</name>
    <dbReference type="NCBI Taxonomy" id="55583"/>
    <lineage>
        <taxon>Bacteria</taxon>
        <taxon>Bacillati</taxon>
        <taxon>Bacillota</taxon>
        <taxon>Clostridia</taxon>
        <taxon>Eubacteriales</taxon>
        <taxon>Desulfitobacteriaceae</taxon>
        <taxon>Dehalobacter</taxon>
    </lineage>
</organism>
<name>A0A857DFB5_9FIRM</name>
<dbReference type="GO" id="GO:0006352">
    <property type="term" value="P:DNA-templated transcription initiation"/>
    <property type="evidence" value="ECO:0007669"/>
    <property type="project" value="InterPro"/>
</dbReference>
<feature type="domain" description="RNA polymerase sigma factor 70 region 4 type 2" evidence="1">
    <location>
        <begin position="80"/>
        <end position="131"/>
    </location>
</feature>